<dbReference type="AlphaFoldDB" id="A0A6G4WED7"/>
<evidence type="ECO:0000256" key="3">
    <source>
        <dbReference type="ARBA" id="ARBA00030757"/>
    </source>
</evidence>
<dbReference type="CDD" id="cd02440">
    <property type="entry name" value="AdoMet_MTases"/>
    <property type="match status" value="1"/>
</dbReference>
<organism evidence="4 5">
    <name type="scientific">Allomesorhizobium camelthorni</name>
    <dbReference type="NCBI Taxonomy" id="475069"/>
    <lineage>
        <taxon>Bacteria</taxon>
        <taxon>Pseudomonadati</taxon>
        <taxon>Pseudomonadota</taxon>
        <taxon>Alphaproteobacteria</taxon>
        <taxon>Hyphomicrobiales</taxon>
        <taxon>Phyllobacteriaceae</taxon>
        <taxon>Allomesorhizobium</taxon>
    </lineage>
</organism>
<dbReference type="InterPro" id="IPR000682">
    <property type="entry name" value="PCMT"/>
</dbReference>
<evidence type="ECO:0000313" key="4">
    <source>
        <dbReference type="EMBL" id="NGO52969.1"/>
    </source>
</evidence>
<sequence>MNTDYSEQRRKMVDGQIRTTDVTNPALLDAMLTVPREGFVRTLQRGLAYIDEDIQIATPDGDRGPRYLMEPSPFAKLVQLAEVKPSDFVLDVGCGTGYCSAVLSRLASSVIALESDPTLAEFATDALAELGYDNVVVVQGPLREGYASEAPYDVIFVGGSVEEVPQAFFDQLKEGGRLVVVVGQGNAGVARVYLKTAGDVSGRSAFNAAIKPLPGFERVRTFEF</sequence>
<evidence type="ECO:0000256" key="1">
    <source>
        <dbReference type="ARBA" id="ARBA00005369"/>
    </source>
</evidence>
<dbReference type="GO" id="GO:0005737">
    <property type="term" value="C:cytoplasm"/>
    <property type="evidence" value="ECO:0007669"/>
    <property type="project" value="TreeGrafter"/>
</dbReference>
<comment type="caution">
    <text evidence="4">The sequence shown here is derived from an EMBL/GenBank/DDBJ whole genome shotgun (WGS) entry which is preliminary data.</text>
</comment>
<keyword evidence="5" id="KW-1185">Reference proteome</keyword>
<dbReference type="Pfam" id="PF01135">
    <property type="entry name" value="PCMT"/>
    <property type="match status" value="1"/>
</dbReference>
<dbReference type="PANTHER" id="PTHR11579">
    <property type="entry name" value="PROTEIN-L-ISOASPARTATE O-METHYLTRANSFERASE"/>
    <property type="match status" value="1"/>
</dbReference>
<proteinExistence type="inferred from homology"/>
<dbReference type="GO" id="GO:0004719">
    <property type="term" value="F:protein-L-isoaspartate (D-aspartate) O-methyltransferase activity"/>
    <property type="evidence" value="ECO:0007669"/>
    <property type="project" value="InterPro"/>
</dbReference>
<gene>
    <name evidence="4" type="ORF">G6N73_17625</name>
</gene>
<name>A0A6G4WED7_9HYPH</name>
<accession>A0A6G4WED7</accession>
<dbReference type="Gene3D" id="3.40.50.150">
    <property type="entry name" value="Vaccinia Virus protein VP39"/>
    <property type="match status" value="1"/>
</dbReference>
<dbReference type="InterPro" id="IPR029063">
    <property type="entry name" value="SAM-dependent_MTases_sf"/>
</dbReference>
<dbReference type="SUPFAM" id="SSF53335">
    <property type="entry name" value="S-adenosyl-L-methionine-dependent methyltransferases"/>
    <property type="match status" value="1"/>
</dbReference>
<dbReference type="PANTHER" id="PTHR11579:SF18">
    <property type="entry name" value="PROTEIN-L-ISOASPARTATE O-METHYLTRANSFERASE"/>
    <property type="match status" value="1"/>
</dbReference>
<dbReference type="EMBL" id="JAAKZF010000024">
    <property type="protein sequence ID" value="NGO52969.1"/>
    <property type="molecule type" value="Genomic_DNA"/>
</dbReference>
<evidence type="ECO:0000313" key="5">
    <source>
        <dbReference type="Proteomes" id="UP001642900"/>
    </source>
</evidence>
<reference evidence="4 5" key="1">
    <citation type="submission" date="2020-02" db="EMBL/GenBank/DDBJ databases">
        <title>Genome sequence of strain CCNWXJ40-4.</title>
        <authorList>
            <person name="Gao J."/>
            <person name="Sun J."/>
        </authorList>
    </citation>
    <scope>NUCLEOTIDE SEQUENCE [LARGE SCALE GENOMIC DNA]</scope>
    <source>
        <strain evidence="4 5">CCNWXJ 40-4</strain>
    </source>
</reference>
<dbReference type="Proteomes" id="UP001642900">
    <property type="component" value="Unassembled WGS sequence"/>
</dbReference>
<comment type="similarity">
    <text evidence="1">Belongs to the methyltransferase superfamily. L-isoaspartyl/D-aspartyl protein methyltransferase family.</text>
</comment>
<protein>
    <recommendedName>
        <fullName evidence="2">Protein-L-isoaspartate O-methyltransferase</fullName>
    </recommendedName>
    <alternativeName>
        <fullName evidence="3">Protein L-isoaspartyl methyltransferase</fullName>
    </alternativeName>
</protein>
<evidence type="ECO:0000256" key="2">
    <source>
        <dbReference type="ARBA" id="ARBA00013346"/>
    </source>
</evidence>
<dbReference type="RefSeq" id="WP_165029860.1">
    <property type="nucleotide sequence ID" value="NZ_JAAKZF010000024.1"/>
</dbReference>